<dbReference type="InterPro" id="IPR036388">
    <property type="entry name" value="WH-like_DNA-bd_sf"/>
</dbReference>
<sequence>MKILIVEDEQNISSFIERGLNISGFETEICNDGLHAWEKLQITDYDLIIMDIIMPFMSGLELCKAYRQKFGYTTPVILLTALSTTEDIVRGLNAGADDYIIKPFKLVELEARINALLRRSKVSAEIQDDKILQISNLKLDTNTKEAIRDGNIIYLTAKEYLLLEYFMKNPNRVLSRQTLLENVWDINFDTNTNIVDVYVNYIRNKIQPEGTDKLIHTVIGLGYILKEE</sequence>
<feature type="modified residue" description="4-aspartylphosphate" evidence="6">
    <location>
        <position position="51"/>
    </location>
</feature>
<dbReference type="CDD" id="cd00383">
    <property type="entry name" value="trans_reg_C"/>
    <property type="match status" value="1"/>
</dbReference>
<feature type="domain" description="Response regulatory" evidence="8">
    <location>
        <begin position="2"/>
        <end position="117"/>
    </location>
</feature>
<dbReference type="GO" id="GO:0005829">
    <property type="term" value="C:cytosol"/>
    <property type="evidence" value="ECO:0007669"/>
    <property type="project" value="TreeGrafter"/>
</dbReference>
<keyword evidence="2" id="KW-0902">Two-component regulatory system</keyword>
<dbReference type="PANTHER" id="PTHR48111:SF22">
    <property type="entry name" value="REGULATOR OF RPOS"/>
    <property type="match status" value="1"/>
</dbReference>
<feature type="DNA-binding region" description="OmpR/PhoB-type" evidence="7">
    <location>
        <begin position="129"/>
        <end position="227"/>
    </location>
</feature>
<evidence type="ECO:0000259" key="9">
    <source>
        <dbReference type="PROSITE" id="PS51755"/>
    </source>
</evidence>
<evidence type="ECO:0000256" key="7">
    <source>
        <dbReference type="PROSITE-ProRule" id="PRU01091"/>
    </source>
</evidence>
<accession>A0A4Y9IKA5</accession>
<keyword evidence="5" id="KW-0804">Transcription</keyword>
<feature type="domain" description="OmpR/PhoB-type" evidence="9">
    <location>
        <begin position="129"/>
        <end position="227"/>
    </location>
</feature>
<name>A0A4Y9IKA5_9BACT</name>
<dbReference type="SMART" id="SM00448">
    <property type="entry name" value="REC"/>
    <property type="match status" value="1"/>
</dbReference>
<proteinExistence type="predicted"/>
<dbReference type="InterPro" id="IPR039420">
    <property type="entry name" value="WalR-like"/>
</dbReference>
<evidence type="ECO:0000256" key="2">
    <source>
        <dbReference type="ARBA" id="ARBA00023012"/>
    </source>
</evidence>
<evidence type="ECO:0000256" key="6">
    <source>
        <dbReference type="PROSITE-ProRule" id="PRU00169"/>
    </source>
</evidence>
<evidence type="ECO:0000313" key="10">
    <source>
        <dbReference type="EMBL" id="TFU88903.1"/>
    </source>
</evidence>
<dbReference type="FunFam" id="1.10.10.10:FF:000005">
    <property type="entry name" value="Two-component system response regulator"/>
    <property type="match status" value="1"/>
</dbReference>
<dbReference type="SUPFAM" id="SSF52172">
    <property type="entry name" value="CheY-like"/>
    <property type="match status" value="1"/>
</dbReference>
<dbReference type="Pfam" id="PF00072">
    <property type="entry name" value="Response_reg"/>
    <property type="match status" value="1"/>
</dbReference>
<evidence type="ECO:0000256" key="1">
    <source>
        <dbReference type="ARBA" id="ARBA00022553"/>
    </source>
</evidence>
<evidence type="ECO:0000256" key="3">
    <source>
        <dbReference type="ARBA" id="ARBA00023015"/>
    </source>
</evidence>
<dbReference type="RefSeq" id="WP_135106336.1">
    <property type="nucleotide sequence ID" value="NZ_JADGKW010000004.1"/>
</dbReference>
<dbReference type="PROSITE" id="PS51755">
    <property type="entry name" value="OMPR_PHOB"/>
    <property type="match status" value="1"/>
</dbReference>
<evidence type="ECO:0000259" key="8">
    <source>
        <dbReference type="PROSITE" id="PS50110"/>
    </source>
</evidence>
<keyword evidence="1 6" id="KW-0597">Phosphoprotein</keyword>
<dbReference type="GO" id="GO:0000976">
    <property type="term" value="F:transcription cis-regulatory region binding"/>
    <property type="evidence" value="ECO:0007669"/>
    <property type="project" value="TreeGrafter"/>
</dbReference>
<evidence type="ECO:0000256" key="5">
    <source>
        <dbReference type="ARBA" id="ARBA00023163"/>
    </source>
</evidence>
<dbReference type="InterPro" id="IPR011006">
    <property type="entry name" value="CheY-like_superfamily"/>
</dbReference>
<dbReference type="Gene3D" id="3.40.50.2300">
    <property type="match status" value="1"/>
</dbReference>
<dbReference type="Proteomes" id="UP000298285">
    <property type="component" value="Unassembled WGS sequence"/>
</dbReference>
<evidence type="ECO:0000256" key="4">
    <source>
        <dbReference type="ARBA" id="ARBA00023125"/>
    </source>
</evidence>
<keyword evidence="4 7" id="KW-0238">DNA-binding</keyword>
<dbReference type="GO" id="GO:0000156">
    <property type="term" value="F:phosphorelay response regulator activity"/>
    <property type="evidence" value="ECO:0007669"/>
    <property type="project" value="TreeGrafter"/>
</dbReference>
<gene>
    <name evidence="10" type="ORF">E4T88_13640</name>
</gene>
<dbReference type="InterPro" id="IPR001789">
    <property type="entry name" value="Sig_transdc_resp-reg_receiver"/>
</dbReference>
<dbReference type="PANTHER" id="PTHR48111">
    <property type="entry name" value="REGULATOR OF RPOS"/>
    <property type="match status" value="1"/>
</dbReference>
<comment type="caution">
    <text evidence="10">The sequence shown here is derived from an EMBL/GenBank/DDBJ whole genome shotgun (WGS) entry which is preliminary data.</text>
</comment>
<dbReference type="GO" id="GO:0032993">
    <property type="term" value="C:protein-DNA complex"/>
    <property type="evidence" value="ECO:0007669"/>
    <property type="project" value="TreeGrafter"/>
</dbReference>
<dbReference type="AlphaFoldDB" id="A0A4Y9IKA5"/>
<reference evidence="10 11" key="1">
    <citation type="submission" date="2019-03" db="EMBL/GenBank/DDBJ databases">
        <title>Diversity of the mouse oral microbiome.</title>
        <authorList>
            <person name="Joseph S."/>
            <person name="Aduse-Opoku J."/>
            <person name="Curtis M."/>
            <person name="Wade W."/>
            <person name="Hashim A."/>
        </authorList>
    </citation>
    <scope>NUCLEOTIDE SEQUENCE [LARGE SCALE GENOMIC DNA]</scope>
    <source>
        <strain evidence="10 11">P11</strain>
    </source>
</reference>
<dbReference type="OrthoDB" id="9790442at2"/>
<dbReference type="InterPro" id="IPR001867">
    <property type="entry name" value="OmpR/PhoB-type_DNA-bd"/>
</dbReference>
<dbReference type="GO" id="GO:0006355">
    <property type="term" value="P:regulation of DNA-templated transcription"/>
    <property type="evidence" value="ECO:0007669"/>
    <property type="project" value="InterPro"/>
</dbReference>
<organism evidence="10 11">
    <name type="scientific">Dysgonomonas mossii</name>
    <dbReference type="NCBI Taxonomy" id="163665"/>
    <lineage>
        <taxon>Bacteria</taxon>
        <taxon>Pseudomonadati</taxon>
        <taxon>Bacteroidota</taxon>
        <taxon>Bacteroidia</taxon>
        <taxon>Bacteroidales</taxon>
        <taxon>Dysgonomonadaceae</taxon>
        <taxon>Dysgonomonas</taxon>
    </lineage>
</organism>
<keyword evidence="3" id="KW-0805">Transcription regulation</keyword>
<dbReference type="SMART" id="SM00862">
    <property type="entry name" value="Trans_reg_C"/>
    <property type="match status" value="1"/>
</dbReference>
<dbReference type="Pfam" id="PF00486">
    <property type="entry name" value="Trans_reg_C"/>
    <property type="match status" value="1"/>
</dbReference>
<protein>
    <submittedName>
        <fullName evidence="10">Response regulator transcription factor</fullName>
    </submittedName>
</protein>
<evidence type="ECO:0000313" key="11">
    <source>
        <dbReference type="Proteomes" id="UP000298285"/>
    </source>
</evidence>
<dbReference type="EMBL" id="SPPK01000004">
    <property type="protein sequence ID" value="TFU88903.1"/>
    <property type="molecule type" value="Genomic_DNA"/>
</dbReference>
<dbReference type="Gene3D" id="6.10.250.690">
    <property type="match status" value="1"/>
</dbReference>
<dbReference type="PROSITE" id="PS50110">
    <property type="entry name" value="RESPONSE_REGULATORY"/>
    <property type="match status" value="1"/>
</dbReference>
<dbReference type="Gene3D" id="1.10.10.10">
    <property type="entry name" value="Winged helix-like DNA-binding domain superfamily/Winged helix DNA-binding domain"/>
    <property type="match status" value="1"/>
</dbReference>